<keyword evidence="2" id="KW-1133">Transmembrane helix</keyword>
<gene>
    <name evidence="3" type="ORF">Cni_G25101</name>
</gene>
<evidence type="ECO:0000256" key="2">
    <source>
        <dbReference type="SAM" id="Phobius"/>
    </source>
</evidence>
<dbReference type="PANTHER" id="PTHR36792:SF5">
    <property type="entry name" value="SEL1 REPEAT PROTEIN"/>
    <property type="match status" value="1"/>
</dbReference>
<keyword evidence="2" id="KW-0812">Transmembrane</keyword>
<evidence type="ECO:0000256" key="1">
    <source>
        <dbReference type="SAM" id="MobiDB-lite"/>
    </source>
</evidence>
<evidence type="ECO:0008006" key="5">
    <source>
        <dbReference type="Google" id="ProtNLM"/>
    </source>
</evidence>
<protein>
    <recommendedName>
        <fullName evidence="5">Sel1-like protein</fullName>
    </recommendedName>
</protein>
<dbReference type="InterPro" id="IPR011990">
    <property type="entry name" value="TPR-like_helical_dom_sf"/>
</dbReference>
<dbReference type="EMBL" id="CP136897">
    <property type="protein sequence ID" value="WOL16314.1"/>
    <property type="molecule type" value="Genomic_DNA"/>
</dbReference>
<keyword evidence="2" id="KW-0472">Membrane</keyword>
<accession>A0AAQ3KX02</accession>
<feature type="compositionally biased region" description="Low complexity" evidence="1">
    <location>
        <begin position="43"/>
        <end position="52"/>
    </location>
</feature>
<proteinExistence type="predicted"/>
<feature type="compositionally biased region" description="Basic and acidic residues" evidence="1">
    <location>
        <begin position="53"/>
        <end position="66"/>
    </location>
</feature>
<evidence type="ECO:0000313" key="4">
    <source>
        <dbReference type="Proteomes" id="UP001327560"/>
    </source>
</evidence>
<evidence type="ECO:0000313" key="3">
    <source>
        <dbReference type="EMBL" id="WOL16314.1"/>
    </source>
</evidence>
<keyword evidence="4" id="KW-1185">Reference proteome</keyword>
<dbReference type="Gene3D" id="1.25.40.10">
    <property type="entry name" value="Tetratricopeptide repeat domain"/>
    <property type="match status" value="1"/>
</dbReference>
<dbReference type="PANTHER" id="PTHR36792">
    <property type="entry name" value="EXPRESSED PROTEIN"/>
    <property type="match status" value="1"/>
</dbReference>
<feature type="region of interest" description="Disordered" evidence="1">
    <location>
        <begin position="43"/>
        <end position="66"/>
    </location>
</feature>
<feature type="transmembrane region" description="Helical" evidence="2">
    <location>
        <begin position="153"/>
        <end position="181"/>
    </location>
</feature>
<dbReference type="AlphaFoldDB" id="A0AAQ3KX02"/>
<organism evidence="3 4">
    <name type="scientific">Canna indica</name>
    <name type="common">Indian-shot</name>
    <dbReference type="NCBI Taxonomy" id="4628"/>
    <lineage>
        <taxon>Eukaryota</taxon>
        <taxon>Viridiplantae</taxon>
        <taxon>Streptophyta</taxon>
        <taxon>Embryophyta</taxon>
        <taxon>Tracheophyta</taxon>
        <taxon>Spermatophyta</taxon>
        <taxon>Magnoliopsida</taxon>
        <taxon>Liliopsida</taxon>
        <taxon>Zingiberales</taxon>
        <taxon>Cannaceae</taxon>
        <taxon>Canna</taxon>
    </lineage>
</organism>
<reference evidence="3 4" key="1">
    <citation type="submission" date="2023-10" db="EMBL/GenBank/DDBJ databases">
        <title>Chromosome-scale genome assembly provides insights into flower coloration mechanisms of Canna indica.</title>
        <authorList>
            <person name="Li C."/>
        </authorList>
    </citation>
    <scope>NUCLEOTIDE SEQUENCE [LARGE SCALE GENOMIC DNA]</scope>
    <source>
        <tissue evidence="3">Flower</tissue>
    </source>
</reference>
<dbReference type="Proteomes" id="UP001327560">
    <property type="component" value="Chromosome 8"/>
</dbReference>
<name>A0AAQ3KX02_9LILI</name>
<sequence>MGRRLPSLASLESCARIAAEKLHKAKLAKHAFKSLASNKQEAAGISSAGASGSERRMEHREQQKDRVPLKDVVADCTKRWFQDALKEARGGDAAMQVLVGQMYHSGYGIPKIDQKANSWISKASRYRSSVWKVSNKRPGSSSSVPFLGRKANIYTYFLVVTFMNLKSSLFVQLFVVAFVIFRLQCQ</sequence>